<evidence type="ECO:0000256" key="3">
    <source>
        <dbReference type="ARBA" id="ARBA00022448"/>
    </source>
</evidence>
<comment type="subcellular location">
    <subcellularLocation>
        <location evidence="1">Membrane</location>
        <topology evidence="1">Multi-pass membrane protein</topology>
    </subcellularLocation>
</comment>
<dbReference type="AlphaFoldDB" id="A0A6P8D300"/>
<feature type="transmembrane region" description="Helical" evidence="7">
    <location>
        <begin position="153"/>
        <end position="170"/>
    </location>
</feature>
<feature type="compositionally biased region" description="Basic and acidic residues" evidence="8">
    <location>
        <begin position="14"/>
        <end position="27"/>
    </location>
</feature>
<feature type="transmembrane region" description="Helical" evidence="7">
    <location>
        <begin position="377"/>
        <end position="397"/>
    </location>
</feature>
<organism evidence="9 10">
    <name type="scientific">Punica granatum</name>
    <name type="common">Pomegranate</name>
    <dbReference type="NCBI Taxonomy" id="22663"/>
    <lineage>
        <taxon>Eukaryota</taxon>
        <taxon>Viridiplantae</taxon>
        <taxon>Streptophyta</taxon>
        <taxon>Embryophyta</taxon>
        <taxon>Tracheophyta</taxon>
        <taxon>Spermatophyta</taxon>
        <taxon>Magnoliopsida</taxon>
        <taxon>eudicotyledons</taxon>
        <taxon>Gunneridae</taxon>
        <taxon>Pentapetalae</taxon>
        <taxon>rosids</taxon>
        <taxon>malvids</taxon>
        <taxon>Myrtales</taxon>
        <taxon>Lythraceae</taxon>
        <taxon>Punica</taxon>
    </lineage>
</organism>
<dbReference type="Pfam" id="PF01554">
    <property type="entry name" value="MatE"/>
    <property type="match status" value="2"/>
</dbReference>
<dbReference type="GO" id="GO:0042910">
    <property type="term" value="F:xenobiotic transmembrane transporter activity"/>
    <property type="evidence" value="ECO:0007669"/>
    <property type="project" value="InterPro"/>
</dbReference>
<dbReference type="GeneID" id="116201653"/>
<evidence type="ECO:0000313" key="10">
    <source>
        <dbReference type="RefSeq" id="XP_031388814.1"/>
    </source>
</evidence>
<dbReference type="GO" id="GO:0016020">
    <property type="term" value="C:membrane"/>
    <property type="evidence" value="ECO:0007669"/>
    <property type="project" value="UniProtKB-SubCell"/>
</dbReference>
<comment type="similarity">
    <text evidence="2 7">Belongs to the multi antimicrobial extrusion (MATE) (TC 2.A.66.1) family.</text>
</comment>
<dbReference type="InterPro" id="IPR045069">
    <property type="entry name" value="MATE_euk"/>
</dbReference>
<feature type="transmembrane region" description="Helical" evidence="7">
    <location>
        <begin position="77"/>
        <end position="99"/>
    </location>
</feature>
<evidence type="ECO:0000256" key="2">
    <source>
        <dbReference type="ARBA" id="ARBA00010199"/>
    </source>
</evidence>
<accession>A0A6P8D300</accession>
<keyword evidence="5 7" id="KW-1133">Transmembrane helix</keyword>
<evidence type="ECO:0000256" key="6">
    <source>
        <dbReference type="ARBA" id="ARBA00023136"/>
    </source>
</evidence>
<feature type="region of interest" description="Disordered" evidence="8">
    <location>
        <begin position="1"/>
        <end position="27"/>
    </location>
</feature>
<feature type="transmembrane region" description="Helical" evidence="7">
    <location>
        <begin position="211"/>
        <end position="234"/>
    </location>
</feature>
<gene>
    <name evidence="10" type="primary">LOC116201653</name>
</gene>
<feature type="transmembrane region" description="Helical" evidence="7">
    <location>
        <begin position="45"/>
        <end position="65"/>
    </location>
</feature>
<evidence type="ECO:0000256" key="4">
    <source>
        <dbReference type="ARBA" id="ARBA00022692"/>
    </source>
</evidence>
<dbReference type="GO" id="GO:0015297">
    <property type="term" value="F:antiporter activity"/>
    <property type="evidence" value="ECO:0007669"/>
    <property type="project" value="InterPro"/>
</dbReference>
<dbReference type="Proteomes" id="UP000515151">
    <property type="component" value="Chromosome 3"/>
</dbReference>
<feature type="transmembrane region" description="Helical" evidence="7">
    <location>
        <begin position="336"/>
        <end position="357"/>
    </location>
</feature>
<evidence type="ECO:0000256" key="1">
    <source>
        <dbReference type="ARBA" id="ARBA00004141"/>
    </source>
</evidence>
<keyword evidence="6 7" id="KW-0472">Membrane</keyword>
<dbReference type="InterPro" id="IPR002528">
    <property type="entry name" value="MATE_fam"/>
</dbReference>
<reference evidence="10" key="2">
    <citation type="submission" date="2025-08" db="UniProtKB">
        <authorList>
            <consortium name="RefSeq"/>
        </authorList>
    </citation>
    <scope>IDENTIFICATION</scope>
    <source>
        <tissue evidence="10">Leaf</tissue>
    </source>
</reference>
<dbReference type="NCBIfam" id="TIGR00797">
    <property type="entry name" value="matE"/>
    <property type="match status" value="1"/>
</dbReference>
<evidence type="ECO:0000313" key="9">
    <source>
        <dbReference type="Proteomes" id="UP000515151"/>
    </source>
</evidence>
<keyword evidence="3" id="KW-0813">Transport</keyword>
<dbReference type="GO" id="GO:1990961">
    <property type="term" value="P:xenobiotic detoxification by transmembrane export across the plasma membrane"/>
    <property type="evidence" value="ECO:0007669"/>
    <property type="project" value="InterPro"/>
</dbReference>
<feature type="transmembrane region" description="Helical" evidence="7">
    <location>
        <begin position="409"/>
        <end position="433"/>
    </location>
</feature>
<evidence type="ECO:0000256" key="7">
    <source>
        <dbReference type="RuleBase" id="RU004914"/>
    </source>
</evidence>
<feature type="transmembrane region" description="Helical" evidence="7">
    <location>
        <begin position="182"/>
        <end position="205"/>
    </location>
</feature>
<proteinExistence type="inferred from homology"/>
<dbReference type="RefSeq" id="XP_031388814.1">
    <property type="nucleotide sequence ID" value="XM_031532954.1"/>
</dbReference>
<dbReference type="PANTHER" id="PTHR11206">
    <property type="entry name" value="MULTIDRUG RESISTANCE PROTEIN"/>
    <property type="match status" value="1"/>
</dbReference>
<dbReference type="CDD" id="cd13132">
    <property type="entry name" value="MATE_eukaryotic"/>
    <property type="match status" value="1"/>
</dbReference>
<sequence length="487" mass="53107">MEEEKLEGLLTKGRPADDQGKRGEEAAGGVREEIKRLASIATPMIAVMLSLYFLQIVSVMMVGHLGELALSSTATAVSFGAVTGLSPVYGMACALETLCGQAYGARQYHKFSVQIFTGIFSLILVCFPISLLWLFMGRLLVLLGQDPEISHEAGKFIVCLIPALFAYAALQPIIRYFQTQSLVMPMLVSSCLTIIFHVILCWVMVFKSRWGTVGGALAIGLSYWLNVILLGLYMKYSSSCGKTRISVSPTDIFQTMGEFFIFAIPSAVMVCLEWWSFELLTMLSGLLPNPKLETSVLSVCLATISTLYNIPDSIGAATSTRISNELGAGNPRAARVAVIATMVITLTETVIMSSIIFACKHVFGYVFSNEKEVVKYVASMAPLVCISIVLDSLHGVLSGIARGCGWQDIGAYINLVAYYVCGIPVAALLGFWAHLRGKGLWLGIIVGSFVQTVLLLIVTICTDWEKQANKARERIFKERDLVHDVLT</sequence>
<evidence type="ECO:0000256" key="8">
    <source>
        <dbReference type="SAM" id="MobiDB-lite"/>
    </source>
</evidence>
<reference evidence="9" key="1">
    <citation type="journal article" date="2020" name="Plant Biotechnol. J.">
        <title>The pomegranate (Punica granatum L.) draft genome dissects genetic divergence between soft- and hard-seeded cultivars.</title>
        <authorList>
            <person name="Luo X."/>
            <person name="Li H."/>
            <person name="Wu Z."/>
            <person name="Yao W."/>
            <person name="Zhao P."/>
            <person name="Cao D."/>
            <person name="Yu H."/>
            <person name="Li K."/>
            <person name="Poudel K."/>
            <person name="Zhao D."/>
            <person name="Zhang F."/>
            <person name="Xia X."/>
            <person name="Chen L."/>
            <person name="Wang Q."/>
            <person name="Jing D."/>
            <person name="Cao S."/>
        </authorList>
    </citation>
    <scope>NUCLEOTIDE SEQUENCE [LARGE SCALE GENOMIC DNA]</scope>
    <source>
        <strain evidence="9">cv. Tunisia</strain>
    </source>
</reference>
<evidence type="ECO:0000256" key="5">
    <source>
        <dbReference type="ARBA" id="ARBA00022989"/>
    </source>
</evidence>
<feature type="transmembrane region" description="Helical" evidence="7">
    <location>
        <begin position="111"/>
        <end position="133"/>
    </location>
</feature>
<protein>
    <recommendedName>
        <fullName evidence="7">Protein DETOXIFICATION</fullName>
    </recommendedName>
    <alternativeName>
        <fullName evidence="7">Multidrug and toxic compound extrusion protein</fullName>
    </alternativeName>
</protein>
<keyword evidence="4 7" id="KW-0812">Transmembrane</keyword>
<name>A0A6P8D300_PUNGR</name>
<dbReference type="OrthoDB" id="2126698at2759"/>
<feature type="transmembrane region" description="Helical" evidence="7">
    <location>
        <begin position="439"/>
        <end position="462"/>
    </location>
</feature>
<keyword evidence="9" id="KW-1185">Reference proteome</keyword>